<evidence type="ECO:0000313" key="2">
    <source>
        <dbReference type="Proteomes" id="UP001596086"/>
    </source>
</evidence>
<dbReference type="Gene3D" id="2.160.10.10">
    <property type="entry name" value="Hexapeptide repeat proteins"/>
    <property type="match status" value="1"/>
</dbReference>
<dbReference type="PANTHER" id="PTHR23416">
    <property type="entry name" value="SIALIC ACID SYNTHASE-RELATED"/>
    <property type="match status" value="1"/>
</dbReference>
<dbReference type="InterPro" id="IPR001451">
    <property type="entry name" value="Hexapep"/>
</dbReference>
<dbReference type="Pfam" id="PF00132">
    <property type="entry name" value="Hexapep"/>
    <property type="match status" value="1"/>
</dbReference>
<sequence>MKVKRGFSGRLLDRVFSIMPKAAAQLIISWTRFGECRLATGLRKSAYRRVLAKMGDDVVIFPGVYIYGPQFVSIGSRVSIHEFSYINGYANGTVEIGDCVLIAAGCRINAAEHRFGIPGVLIRDSGEEYEKIRVGNNVWLGFNVCVLAGTTVGDSSVIGAGAVVTKNIPSEVVALGVPARPLRRVYNDPSSPAAGAEAVLL</sequence>
<gene>
    <name evidence="1" type="ORF">ACFPO9_05235</name>
</gene>
<comment type="caution">
    <text evidence="1">The sequence shown here is derived from an EMBL/GenBank/DDBJ whole genome shotgun (WGS) entry which is preliminary data.</text>
</comment>
<dbReference type="CDD" id="cd04647">
    <property type="entry name" value="LbH_MAT_like"/>
    <property type="match status" value="1"/>
</dbReference>
<dbReference type="EMBL" id="JBHSMZ010000004">
    <property type="protein sequence ID" value="MFC5547911.1"/>
    <property type="molecule type" value="Genomic_DNA"/>
</dbReference>
<keyword evidence="1" id="KW-0808">Transferase</keyword>
<dbReference type="GO" id="GO:0016746">
    <property type="term" value="F:acyltransferase activity"/>
    <property type="evidence" value="ECO:0007669"/>
    <property type="project" value="UniProtKB-KW"/>
</dbReference>
<name>A0ABW0RV52_9BURK</name>
<keyword evidence="2" id="KW-1185">Reference proteome</keyword>
<accession>A0ABW0RV52</accession>
<dbReference type="PANTHER" id="PTHR23416:SF78">
    <property type="entry name" value="LIPOPOLYSACCHARIDE BIOSYNTHESIS O-ACETYL TRANSFERASE WBBJ-RELATED"/>
    <property type="match status" value="1"/>
</dbReference>
<dbReference type="InterPro" id="IPR051159">
    <property type="entry name" value="Hexapeptide_acetyltransf"/>
</dbReference>
<proteinExistence type="predicted"/>
<protein>
    <submittedName>
        <fullName evidence="1">Acyltransferase</fullName>
    </submittedName>
</protein>
<dbReference type="SUPFAM" id="SSF51161">
    <property type="entry name" value="Trimeric LpxA-like enzymes"/>
    <property type="match status" value="1"/>
</dbReference>
<dbReference type="InterPro" id="IPR011004">
    <property type="entry name" value="Trimer_LpxA-like_sf"/>
</dbReference>
<organism evidence="1 2">
    <name type="scientific">Massilia aerilata</name>
    <dbReference type="NCBI Taxonomy" id="453817"/>
    <lineage>
        <taxon>Bacteria</taxon>
        <taxon>Pseudomonadati</taxon>
        <taxon>Pseudomonadota</taxon>
        <taxon>Betaproteobacteria</taxon>
        <taxon>Burkholderiales</taxon>
        <taxon>Oxalobacteraceae</taxon>
        <taxon>Telluria group</taxon>
        <taxon>Massilia</taxon>
    </lineage>
</organism>
<dbReference type="RefSeq" id="WP_379768105.1">
    <property type="nucleotide sequence ID" value="NZ_JBHSMZ010000004.1"/>
</dbReference>
<reference evidence="2" key="1">
    <citation type="journal article" date="2019" name="Int. J. Syst. Evol. Microbiol.">
        <title>The Global Catalogue of Microorganisms (GCM) 10K type strain sequencing project: providing services to taxonomists for standard genome sequencing and annotation.</title>
        <authorList>
            <consortium name="The Broad Institute Genomics Platform"/>
            <consortium name="The Broad Institute Genome Sequencing Center for Infectious Disease"/>
            <person name="Wu L."/>
            <person name="Ma J."/>
        </authorList>
    </citation>
    <scope>NUCLEOTIDE SEQUENCE [LARGE SCALE GENOMIC DNA]</scope>
    <source>
        <strain evidence="2">CGMCC 4.5798</strain>
    </source>
</reference>
<keyword evidence="1" id="KW-0012">Acyltransferase</keyword>
<evidence type="ECO:0000313" key="1">
    <source>
        <dbReference type="EMBL" id="MFC5547911.1"/>
    </source>
</evidence>
<dbReference type="Proteomes" id="UP001596086">
    <property type="component" value="Unassembled WGS sequence"/>
</dbReference>